<dbReference type="Proteomes" id="UP000593571">
    <property type="component" value="Unassembled WGS sequence"/>
</dbReference>
<feature type="region of interest" description="Disordered" evidence="1">
    <location>
        <begin position="166"/>
        <end position="206"/>
    </location>
</feature>
<evidence type="ECO:0000256" key="1">
    <source>
        <dbReference type="SAM" id="MobiDB-lite"/>
    </source>
</evidence>
<dbReference type="EMBL" id="JACASE010000007">
    <property type="protein sequence ID" value="KAF6447817.1"/>
    <property type="molecule type" value="Genomic_DNA"/>
</dbReference>
<dbReference type="PANTHER" id="PTHR15566">
    <property type="entry name" value="POM121-LIKE"/>
    <property type="match status" value="1"/>
</dbReference>
<dbReference type="AlphaFoldDB" id="A0A7J8FJ94"/>
<evidence type="ECO:0000313" key="3">
    <source>
        <dbReference type="Proteomes" id="UP000593571"/>
    </source>
</evidence>
<dbReference type="InterPro" id="IPR043220">
    <property type="entry name" value="POM121-like_prot_1"/>
</dbReference>
<feature type="region of interest" description="Disordered" evidence="1">
    <location>
        <begin position="261"/>
        <end position="345"/>
    </location>
</feature>
<name>A0A7J8FJ94_ROUAE</name>
<dbReference type="Pfam" id="PF15229">
    <property type="entry name" value="POM121"/>
    <property type="match status" value="1"/>
</dbReference>
<feature type="compositionally biased region" description="Basic and acidic residues" evidence="1">
    <location>
        <begin position="184"/>
        <end position="194"/>
    </location>
</feature>
<reference evidence="2 3" key="1">
    <citation type="journal article" date="2020" name="Nature">
        <title>Six reference-quality genomes reveal evolution of bat adaptations.</title>
        <authorList>
            <person name="Jebb D."/>
            <person name="Huang Z."/>
            <person name="Pippel M."/>
            <person name="Hughes G.M."/>
            <person name="Lavrichenko K."/>
            <person name="Devanna P."/>
            <person name="Winkler S."/>
            <person name="Jermiin L.S."/>
            <person name="Skirmuntt E.C."/>
            <person name="Katzourakis A."/>
            <person name="Burkitt-Gray L."/>
            <person name="Ray D.A."/>
            <person name="Sullivan K.A.M."/>
            <person name="Roscito J.G."/>
            <person name="Kirilenko B.M."/>
            <person name="Davalos L.M."/>
            <person name="Corthals A.P."/>
            <person name="Power M.L."/>
            <person name="Jones G."/>
            <person name="Ransome R.D."/>
            <person name="Dechmann D.K.N."/>
            <person name="Locatelli A.G."/>
            <person name="Puechmaille S.J."/>
            <person name="Fedrigo O."/>
            <person name="Jarvis E.D."/>
            <person name="Hiller M."/>
            <person name="Vernes S.C."/>
            <person name="Myers E.W."/>
            <person name="Teeling E.C."/>
        </authorList>
    </citation>
    <scope>NUCLEOTIDE SEQUENCE [LARGE SCALE GENOMIC DNA]</scope>
    <source>
        <strain evidence="2">MRouAeg1</strain>
        <tissue evidence="2">Muscle</tissue>
    </source>
</reference>
<comment type="caution">
    <text evidence="2">The sequence shown here is derived from an EMBL/GenBank/DDBJ whole genome shotgun (WGS) entry which is preliminary data.</text>
</comment>
<gene>
    <name evidence="2" type="ORF">HJG63_012154</name>
</gene>
<keyword evidence="3" id="KW-1185">Reference proteome</keyword>
<organism evidence="2 3">
    <name type="scientific">Rousettus aegyptiacus</name>
    <name type="common">Egyptian fruit bat</name>
    <name type="synonym">Pteropus aegyptiacus</name>
    <dbReference type="NCBI Taxonomy" id="9407"/>
    <lineage>
        <taxon>Eukaryota</taxon>
        <taxon>Metazoa</taxon>
        <taxon>Chordata</taxon>
        <taxon>Craniata</taxon>
        <taxon>Vertebrata</taxon>
        <taxon>Euteleostomi</taxon>
        <taxon>Mammalia</taxon>
        <taxon>Eutheria</taxon>
        <taxon>Laurasiatheria</taxon>
        <taxon>Chiroptera</taxon>
        <taxon>Yinpterochiroptera</taxon>
        <taxon>Pteropodoidea</taxon>
        <taxon>Pteropodidae</taxon>
        <taxon>Rousettinae</taxon>
        <taxon>Rousettus</taxon>
    </lineage>
</organism>
<protein>
    <recommendedName>
        <fullName evidence="4">Nuclear envelope pore membrane protein POM 121</fullName>
    </recommendedName>
</protein>
<dbReference type="PANTHER" id="PTHR15566:SF9">
    <property type="entry name" value="LOC100125913 PROTEIN"/>
    <property type="match status" value="1"/>
</dbReference>
<evidence type="ECO:0000313" key="2">
    <source>
        <dbReference type="EMBL" id="KAF6447817.1"/>
    </source>
</evidence>
<accession>A0A7J8FJ94</accession>
<feature type="compositionally biased region" description="Polar residues" evidence="1">
    <location>
        <begin position="300"/>
        <end position="317"/>
    </location>
</feature>
<sequence>MGSYLSRPRSRPPSPVLPGGDRREGPDRLGPVSPARRLSPACRVHSRGRSLDLASPHCRRNHRRFVIVHRRQYPIQQTRCLFLGVFASVPRSSPQKPLLSACSCKMLCTSVILKMASAKGKLMLRLALKQTVICMWSSLSGHLLNPGGKETRMKALEQGCQLKAKEEQDPAALVDSRTGPAWQEEGHPVPERQAHQRRSPIGSGGTRSAFRRLVVNGVLSSFVPRPGPLRRDFCSKGTEDSLVKRPHTHFLSSCSKRNAISSSYSSTQGIPPLQRSRPSGAMLWGPASNHAQGPVEKGSGESQRPSLSASAEAQRGTTLEKVQDISSGQNLRSCLPPLDNPRPLKRKIPLLMPSKQDDPLILPPAPQLGYRVTTEDFDLEKKIALQWINKVLEG</sequence>
<evidence type="ECO:0008006" key="4">
    <source>
        <dbReference type="Google" id="ProtNLM"/>
    </source>
</evidence>
<proteinExistence type="predicted"/>
<feature type="region of interest" description="Disordered" evidence="1">
    <location>
        <begin position="1"/>
        <end position="36"/>
    </location>
</feature>